<dbReference type="KEGG" id="ccac:CcaHIS019_0202460"/>
<accession>A0AA48I0C7</accession>
<feature type="region of interest" description="Disordered" evidence="1">
    <location>
        <begin position="77"/>
        <end position="98"/>
    </location>
</feature>
<reference evidence="2" key="1">
    <citation type="journal article" date="2023" name="BMC Genomics">
        <title>Chromosome-level genome assemblies of Cutaneotrichosporon spp. (Trichosporonales, Basidiomycota) reveal imbalanced evolution between nucleotide sequences and chromosome synteny.</title>
        <authorList>
            <person name="Kobayashi Y."/>
            <person name="Kayamori A."/>
            <person name="Aoki K."/>
            <person name="Shiwa Y."/>
            <person name="Matsutani M."/>
            <person name="Fujita N."/>
            <person name="Sugita T."/>
            <person name="Iwasaki W."/>
            <person name="Tanaka N."/>
            <person name="Takashima M."/>
        </authorList>
    </citation>
    <scope>NUCLEOTIDE SEQUENCE</scope>
    <source>
        <strain evidence="2">HIS019</strain>
    </source>
</reference>
<evidence type="ECO:0000313" key="2">
    <source>
        <dbReference type="EMBL" id="BEI88884.1"/>
    </source>
</evidence>
<protein>
    <submittedName>
        <fullName evidence="2">Uncharacterized protein</fullName>
    </submittedName>
</protein>
<name>A0AA48I0C7_9TREE</name>
<organism evidence="2 3">
    <name type="scientific">Cutaneotrichosporon cavernicola</name>
    <dbReference type="NCBI Taxonomy" id="279322"/>
    <lineage>
        <taxon>Eukaryota</taxon>
        <taxon>Fungi</taxon>
        <taxon>Dikarya</taxon>
        <taxon>Basidiomycota</taxon>
        <taxon>Agaricomycotina</taxon>
        <taxon>Tremellomycetes</taxon>
        <taxon>Trichosporonales</taxon>
        <taxon>Trichosporonaceae</taxon>
        <taxon>Cutaneotrichosporon</taxon>
    </lineage>
</organism>
<evidence type="ECO:0000256" key="1">
    <source>
        <dbReference type="SAM" id="MobiDB-lite"/>
    </source>
</evidence>
<sequence length="517" mass="58279">MASSGEAADLRELRCLLAAAIDDLRRTVDCCDSPVVPCQRLTRRDGPVDLGVTDHDINTDNHNVGVDKHCHYTIETLSGGDSDEDPIDHSPPSSGGNAFDASTSVVDEATSHITFFPRTLDITDRLSSNVSDGGAYIQSSTPYLPEGPMQRSSTQDISRQLRKAKRLKFLKVLNLVMDNEPLDVLLPLRLTCHSLFKMVEAKLLWHFASCHDGIHMAARFKNEFDIDIETNNNLPRHVLDIRGPDGGCQGCNNDDRFMIQPCVCISKRLRQLGCLSHITFDMVRVWVNSDQHLENFEQEEVNILKAKTTVYIVKINHDPSKVIYLPTAPIGGSLDVTVIMVVDPAETCKLTVKPQFTSSEPNTDVTYSYIFVSNNPSWYTIPTTNSWPGAPVDDEFGFLDFFMDHFAQLQLAIEPALAYLVGSEAWPSDWMAAHRLKDEDWEHKYDVAVHNYVEKRVFPDRVKFHACRRRAEGLLKSEDMKDAIVAANRSYDWLSLAQFDERWQMERGLPLSFVLGC</sequence>
<dbReference type="GeneID" id="85492755"/>
<gene>
    <name evidence="2" type="ORF">CcaverHIS019_0202460</name>
</gene>
<dbReference type="Proteomes" id="UP001233271">
    <property type="component" value="Chromosome 2"/>
</dbReference>
<keyword evidence="3" id="KW-1185">Reference proteome</keyword>
<proteinExistence type="predicted"/>
<evidence type="ECO:0000313" key="3">
    <source>
        <dbReference type="Proteomes" id="UP001233271"/>
    </source>
</evidence>
<dbReference type="AlphaFoldDB" id="A0AA48I0C7"/>
<dbReference type="EMBL" id="AP028213">
    <property type="protein sequence ID" value="BEI88884.1"/>
    <property type="molecule type" value="Genomic_DNA"/>
</dbReference>
<dbReference type="RefSeq" id="XP_060454150.1">
    <property type="nucleotide sequence ID" value="XM_060597237.1"/>
</dbReference>